<evidence type="ECO:0000256" key="1">
    <source>
        <dbReference type="SAM" id="MobiDB-lite"/>
    </source>
</evidence>
<reference evidence="2" key="1">
    <citation type="submission" date="2018-11" db="EMBL/GenBank/DDBJ databases">
        <authorList>
            <consortium name="Pathogen Informatics"/>
        </authorList>
    </citation>
    <scope>NUCLEOTIDE SEQUENCE</scope>
</reference>
<proteinExistence type="predicted"/>
<evidence type="ECO:0000313" key="2">
    <source>
        <dbReference type="EMBL" id="VEL34055.1"/>
    </source>
</evidence>
<feature type="compositionally biased region" description="Low complexity" evidence="1">
    <location>
        <begin position="77"/>
        <end position="91"/>
    </location>
</feature>
<dbReference type="AlphaFoldDB" id="A0A3S5B5C3"/>
<sequence length="179" mass="18449">MPPTLVPASAPAQMQPVSAISADHQVRLSTCSGLSVGQSVPASVAISPFNRLGSRRPTGFGMGLASKSGSGSGSRLGSGSESGSRSGSGSRSRWKLGPQSSGSESADWQVSIGHEVVGPPGQPAEQPASRREWAVSSIIALSTRECVLLSVSTDRLRLTRETRPRRDAPRTGLAIANCA</sequence>
<protein>
    <submittedName>
        <fullName evidence="2">Uncharacterized protein</fullName>
    </submittedName>
</protein>
<keyword evidence="3" id="KW-1185">Reference proteome</keyword>
<gene>
    <name evidence="2" type="ORF">PXEA_LOCUS27495</name>
</gene>
<evidence type="ECO:0000313" key="3">
    <source>
        <dbReference type="Proteomes" id="UP000784294"/>
    </source>
</evidence>
<accession>A0A3S5B5C3</accession>
<dbReference type="EMBL" id="CAAALY010246901">
    <property type="protein sequence ID" value="VEL34055.1"/>
    <property type="molecule type" value="Genomic_DNA"/>
</dbReference>
<organism evidence="2 3">
    <name type="scientific">Protopolystoma xenopodis</name>
    <dbReference type="NCBI Taxonomy" id="117903"/>
    <lineage>
        <taxon>Eukaryota</taxon>
        <taxon>Metazoa</taxon>
        <taxon>Spiralia</taxon>
        <taxon>Lophotrochozoa</taxon>
        <taxon>Platyhelminthes</taxon>
        <taxon>Monogenea</taxon>
        <taxon>Polyopisthocotylea</taxon>
        <taxon>Polystomatidea</taxon>
        <taxon>Polystomatidae</taxon>
        <taxon>Protopolystoma</taxon>
    </lineage>
</organism>
<dbReference type="Proteomes" id="UP000784294">
    <property type="component" value="Unassembled WGS sequence"/>
</dbReference>
<name>A0A3S5B5C3_9PLAT</name>
<comment type="caution">
    <text evidence="2">The sequence shown here is derived from an EMBL/GenBank/DDBJ whole genome shotgun (WGS) entry which is preliminary data.</text>
</comment>
<feature type="region of interest" description="Disordered" evidence="1">
    <location>
        <begin position="48"/>
        <end position="130"/>
    </location>
</feature>
<feature type="compositionally biased region" description="Polar residues" evidence="1">
    <location>
        <begin position="98"/>
        <end position="108"/>
    </location>
</feature>